<dbReference type="Proteomes" id="UP000095280">
    <property type="component" value="Unplaced"/>
</dbReference>
<evidence type="ECO:0000313" key="3">
    <source>
        <dbReference type="WBParaSite" id="maker-uti_cns_0045383-snap-gene-1.26-mRNA-1"/>
    </source>
</evidence>
<dbReference type="AlphaFoldDB" id="A0A1I8FU05"/>
<sequence>MKVFRHDRRNSVVLHIAGAKLPGGQAVAMQPPKTSASLHL</sequence>
<name>A0A1I8FU05_9PLAT</name>
<protein>
    <submittedName>
        <fullName evidence="2 3">Transposase</fullName>
    </submittedName>
</protein>
<evidence type="ECO:0000313" key="1">
    <source>
        <dbReference type="Proteomes" id="UP000095280"/>
    </source>
</evidence>
<dbReference type="WBParaSite" id="maker-uti_cns_0045383-snap-gene-1.26-mRNA-1">
    <property type="protein sequence ID" value="maker-uti_cns_0045383-snap-gene-1.26-mRNA-1"/>
    <property type="gene ID" value="maker-uti_cns_0045383-snap-gene-1.26"/>
</dbReference>
<accession>A0A1I8FU05</accession>
<organism evidence="1 2">
    <name type="scientific">Macrostomum lignano</name>
    <dbReference type="NCBI Taxonomy" id="282301"/>
    <lineage>
        <taxon>Eukaryota</taxon>
        <taxon>Metazoa</taxon>
        <taxon>Spiralia</taxon>
        <taxon>Lophotrochozoa</taxon>
        <taxon>Platyhelminthes</taxon>
        <taxon>Rhabditophora</taxon>
        <taxon>Macrostomorpha</taxon>
        <taxon>Macrostomida</taxon>
        <taxon>Macrostomidae</taxon>
        <taxon>Macrostomum</taxon>
    </lineage>
</organism>
<keyword evidence="1" id="KW-1185">Reference proteome</keyword>
<reference evidence="2 3" key="1">
    <citation type="submission" date="2016-11" db="UniProtKB">
        <authorList>
            <consortium name="WormBaseParasite"/>
        </authorList>
    </citation>
    <scope>IDENTIFICATION</scope>
</reference>
<dbReference type="WBParaSite" id="maker-uti_cns_0049229-snap-gene-0.11-mRNA-1">
    <property type="protein sequence ID" value="maker-uti_cns_0049229-snap-gene-0.11-mRNA-1"/>
    <property type="gene ID" value="maker-uti_cns_0049229-snap-gene-0.11"/>
</dbReference>
<proteinExistence type="predicted"/>
<evidence type="ECO:0000313" key="2">
    <source>
        <dbReference type="WBParaSite" id="maker-uti_cns_0000037-snap-gene-0.22-mRNA-1"/>
    </source>
</evidence>
<dbReference type="WBParaSite" id="maker-uti_cns_0000037-snap-gene-0.22-mRNA-1">
    <property type="protein sequence ID" value="maker-uti_cns_0000037-snap-gene-0.22-mRNA-1"/>
    <property type="gene ID" value="maker-uti_cns_0000037-snap-gene-0.22"/>
</dbReference>